<evidence type="ECO:0000313" key="3">
    <source>
        <dbReference type="Proteomes" id="UP000199569"/>
    </source>
</evidence>
<keyword evidence="1" id="KW-0732">Signal</keyword>
<keyword evidence="3" id="KW-1185">Reference proteome</keyword>
<accession>A0A1G5CN14</accession>
<reference evidence="2 3" key="1">
    <citation type="submission" date="2016-10" db="EMBL/GenBank/DDBJ databases">
        <authorList>
            <person name="de Groot N.N."/>
        </authorList>
    </citation>
    <scope>NUCLEOTIDE SEQUENCE [LARGE SCALE GENOMIC DNA]</scope>
    <source>
        <strain evidence="2 3">CGMCC 1.7666</strain>
    </source>
</reference>
<dbReference type="Proteomes" id="UP000199569">
    <property type="component" value="Unassembled WGS sequence"/>
</dbReference>
<dbReference type="OrthoDB" id="9796051at2"/>
<dbReference type="EMBL" id="FMVJ01000002">
    <property type="protein sequence ID" value="SCY03786.1"/>
    <property type="molecule type" value="Genomic_DNA"/>
</dbReference>
<sequence length="200" mass="21463">MRSRIFFAAAVAFSALAGALPSQASAQTMQPAYATNPGRPDSFDSNELVDSGHQFFGSASRGLALTLQEAVRRWGEPNGYILGQEASGAIIGGLRYGEGKLFTRNAGERKIFWQGPSVGFDFGGEGARTMMLVYNMPFTDALYKRFVGVDGSAYFIGGFGMTALAADQMIVVPIRTGVGARLGVNMGYLKFTSEPTWNPF</sequence>
<dbReference type="Pfam" id="PF06577">
    <property type="entry name" value="EipA"/>
    <property type="match status" value="1"/>
</dbReference>
<dbReference type="STRING" id="549386.SAMN02927923_00620"/>
<dbReference type="PIRSF" id="PIRSF033924">
    <property type="entry name" value="UCP033924"/>
    <property type="match status" value="1"/>
</dbReference>
<dbReference type="AlphaFoldDB" id="A0A1G5CN14"/>
<name>A0A1G5CN14_9HYPH</name>
<gene>
    <name evidence="2" type="ORF">SAMN02927923_00620</name>
</gene>
<evidence type="ECO:0000256" key="1">
    <source>
        <dbReference type="SAM" id="SignalP"/>
    </source>
</evidence>
<feature type="chain" id="PRO_5011769228" description="DUF1134 domain-containing protein" evidence="1">
    <location>
        <begin position="27"/>
        <end position="200"/>
    </location>
</feature>
<proteinExistence type="predicted"/>
<evidence type="ECO:0000313" key="2">
    <source>
        <dbReference type="EMBL" id="SCY03786.1"/>
    </source>
</evidence>
<organism evidence="2 3">
    <name type="scientific">Microvirga guangxiensis</name>
    <dbReference type="NCBI Taxonomy" id="549386"/>
    <lineage>
        <taxon>Bacteria</taxon>
        <taxon>Pseudomonadati</taxon>
        <taxon>Pseudomonadota</taxon>
        <taxon>Alphaproteobacteria</taxon>
        <taxon>Hyphomicrobiales</taxon>
        <taxon>Methylobacteriaceae</taxon>
        <taxon>Microvirga</taxon>
    </lineage>
</organism>
<dbReference type="InterPro" id="IPR008325">
    <property type="entry name" value="EipA-like"/>
</dbReference>
<protein>
    <recommendedName>
        <fullName evidence="4">DUF1134 domain-containing protein</fullName>
    </recommendedName>
</protein>
<dbReference type="RefSeq" id="WP_091129625.1">
    <property type="nucleotide sequence ID" value="NZ_FMVJ01000002.1"/>
</dbReference>
<feature type="signal peptide" evidence="1">
    <location>
        <begin position="1"/>
        <end position="26"/>
    </location>
</feature>
<evidence type="ECO:0008006" key="4">
    <source>
        <dbReference type="Google" id="ProtNLM"/>
    </source>
</evidence>